<name>A0ABM8UJN1_9BACT</name>
<feature type="signal peptide" evidence="1">
    <location>
        <begin position="1"/>
        <end position="25"/>
    </location>
</feature>
<dbReference type="Proteomes" id="UP000679725">
    <property type="component" value="Unassembled WGS sequence"/>
</dbReference>
<evidence type="ECO:0000256" key="1">
    <source>
        <dbReference type="SAM" id="SignalP"/>
    </source>
</evidence>
<keyword evidence="3" id="KW-1185">Reference proteome</keyword>
<reference evidence="2 3" key="1">
    <citation type="submission" date="2021-04" db="EMBL/GenBank/DDBJ databases">
        <authorList>
            <person name="Rodrigo-Torres L."/>
            <person name="Arahal R. D."/>
            <person name="Lucena T."/>
        </authorList>
    </citation>
    <scope>NUCLEOTIDE SEQUENCE [LARGE SCALE GENOMIC DNA]</scope>
    <source>
        <strain evidence="2 3">CECT 9623</strain>
    </source>
</reference>
<feature type="chain" id="PRO_5045627330" evidence="1">
    <location>
        <begin position="26"/>
        <end position="144"/>
    </location>
</feature>
<dbReference type="RefSeq" id="WP_215231862.1">
    <property type="nucleotide sequence ID" value="NZ_CAJRAU010000001.1"/>
</dbReference>
<accession>A0ABM8UJN1</accession>
<organism evidence="2 3">
    <name type="scientific">Dyadobacter linearis</name>
    <dbReference type="NCBI Taxonomy" id="2823330"/>
    <lineage>
        <taxon>Bacteria</taxon>
        <taxon>Pseudomonadati</taxon>
        <taxon>Bacteroidota</taxon>
        <taxon>Cytophagia</taxon>
        <taxon>Cytophagales</taxon>
        <taxon>Spirosomataceae</taxon>
        <taxon>Dyadobacter</taxon>
    </lineage>
</organism>
<dbReference type="EMBL" id="CAJRAU010000001">
    <property type="protein sequence ID" value="CAG5067712.1"/>
    <property type="molecule type" value="Genomic_DNA"/>
</dbReference>
<proteinExistence type="predicted"/>
<evidence type="ECO:0000313" key="3">
    <source>
        <dbReference type="Proteomes" id="UP000679725"/>
    </source>
</evidence>
<evidence type="ECO:0000313" key="2">
    <source>
        <dbReference type="EMBL" id="CAG5067712.1"/>
    </source>
</evidence>
<comment type="caution">
    <text evidence="2">The sequence shown here is derived from an EMBL/GenBank/DDBJ whole genome shotgun (WGS) entry which is preliminary data.</text>
</comment>
<sequence length="144" mass="15969">MKNKNWTIKTTSLSLCLFLSIFLMAFSCADHVVPNTPELPEIQTLELNVGSNNVTFKVKFNKLGQVAVTEYGTLYKVVQFGANDIVPTESDDKEIFALPASLDIKSKKIDLQTDAESIFYRAYAKLANGNTIFGEVKEGNLTPQ</sequence>
<keyword evidence="1" id="KW-0732">Signal</keyword>
<dbReference type="PROSITE" id="PS51257">
    <property type="entry name" value="PROKAR_LIPOPROTEIN"/>
    <property type="match status" value="1"/>
</dbReference>
<gene>
    <name evidence="2" type="ORF">DYBT9623_00433</name>
</gene>
<protein>
    <submittedName>
        <fullName evidence="2">Uncharacterized protein</fullName>
    </submittedName>
</protein>